<dbReference type="InterPro" id="IPR042103">
    <property type="entry name" value="SerRS_1_N_sf"/>
</dbReference>
<dbReference type="CDD" id="cd00770">
    <property type="entry name" value="SerRS_core"/>
    <property type="match status" value="1"/>
</dbReference>
<dbReference type="GO" id="GO:0005524">
    <property type="term" value="F:ATP binding"/>
    <property type="evidence" value="ECO:0007669"/>
    <property type="project" value="UniProtKB-UniRule"/>
</dbReference>
<evidence type="ECO:0000256" key="1">
    <source>
        <dbReference type="ARBA" id="ARBA00004496"/>
    </source>
</evidence>
<dbReference type="HAMAP" id="MF_00176">
    <property type="entry name" value="Ser_tRNA_synth_type1"/>
    <property type="match status" value="1"/>
</dbReference>
<keyword evidence="5 12" id="KW-0436">Ligase</keyword>
<evidence type="ECO:0000256" key="4">
    <source>
        <dbReference type="ARBA" id="ARBA00022490"/>
    </source>
</evidence>
<dbReference type="GO" id="GO:0006434">
    <property type="term" value="P:seryl-tRNA aminoacylation"/>
    <property type="evidence" value="ECO:0007669"/>
    <property type="project" value="UniProtKB-UniRule"/>
</dbReference>
<dbReference type="EMBL" id="CP024870">
    <property type="protein sequence ID" value="ATX70342.1"/>
    <property type="molecule type" value="Genomic_DNA"/>
</dbReference>
<reference evidence="17 18" key="1">
    <citation type="submission" date="2017-11" db="EMBL/GenBank/DDBJ databases">
        <title>Complete genome sequence of Spiroplasma clarkii CN-5 (DSM 19994).</title>
        <authorList>
            <person name="Tsai Y.-M."/>
            <person name="Chang A."/>
            <person name="Lo W.-S."/>
            <person name="Kuo C.-H."/>
        </authorList>
    </citation>
    <scope>NUCLEOTIDE SEQUENCE [LARGE SCALE GENOMIC DNA]</scope>
    <source>
        <strain evidence="17 18">CN-5</strain>
    </source>
</reference>
<dbReference type="PANTHER" id="PTHR43697:SF1">
    <property type="entry name" value="SERINE--TRNA LIGASE"/>
    <property type="match status" value="1"/>
</dbReference>
<dbReference type="SUPFAM" id="SSF46589">
    <property type="entry name" value="tRNA-binding arm"/>
    <property type="match status" value="1"/>
</dbReference>
<dbReference type="InterPro" id="IPR002314">
    <property type="entry name" value="aa-tRNA-synt_IIb"/>
</dbReference>
<dbReference type="Proteomes" id="UP000231179">
    <property type="component" value="Chromosome"/>
</dbReference>
<evidence type="ECO:0000256" key="14">
    <source>
        <dbReference type="PIRSR" id="PIRSR001529-2"/>
    </source>
</evidence>
<evidence type="ECO:0000256" key="13">
    <source>
        <dbReference type="PIRSR" id="PIRSR001529-1"/>
    </source>
</evidence>
<dbReference type="Gene3D" id="1.10.287.40">
    <property type="entry name" value="Serine-tRNA synthetase, tRNA binding domain"/>
    <property type="match status" value="1"/>
</dbReference>
<evidence type="ECO:0000256" key="8">
    <source>
        <dbReference type="ARBA" id="ARBA00022917"/>
    </source>
</evidence>
<dbReference type="Gene3D" id="3.30.930.10">
    <property type="entry name" value="Bira Bifunctional Protein, Domain 2"/>
    <property type="match status" value="1"/>
</dbReference>
<dbReference type="InterPro" id="IPR033729">
    <property type="entry name" value="SerRS_core"/>
</dbReference>
<keyword evidence="4 12" id="KW-0963">Cytoplasm</keyword>
<evidence type="ECO:0000256" key="10">
    <source>
        <dbReference type="ARBA" id="ARBA00047929"/>
    </source>
</evidence>
<feature type="coiled-coil region" evidence="15">
    <location>
        <begin position="32"/>
        <end position="99"/>
    </location>
</feature>
<feature type="binding site" evidence="12 14">
    <location>
        <begin position="261"/>
        <end position="263"/>
    </location>
    <ligand>
        <name>ATP</name>
        <dbReference type="ChEBI" id="CHEBI:30616"/>
    </ligand>
</feature>
<evidence type="ECO:0000313" key="17">
    <source>
        <dbReference type="EMBL" id="ATX70342.1"/>
    </source>
</evidence>
<evidence type="ECO:0000313" key="18">
    <source>
        <dbReference type="Proteomes" id="UP000231179"/>
    </source>
</evidence>
<keyword evidence="8 12" id="KW-0648">Protein biosynthesis</keyword>
<dbReference type="PIRSF" id="PIRSF001529">
    <property type="entry name" value="Ser-tRNA-synth_IIa"/>
    <property type="match status" value="1"/>
</dbReference>
<dbReference type="RefSeq" id="WP_100253905.1">
    <property type="nucleotide sequence ID" value="NZ_CP024870.1"/>
</dbReference>
<evidence type="ECO:0000259" key="16">
    <source>
        <dbReference type="PROSITE" id="PS50862"/>
    </source>
</evidence>
<feature type="binding site" evidence="13">
    <location>
        <position position="230"/>
    </location>
    <ligand>
        <name>L-serine</name>
        <dbReference type="ChEBI" id="CHEBI:33384"/>
    </ligand>
</feature>
<comment type="similarity">
    <text evidence="3 12">Belongs to the class-II aminoacyl-tRNA synthetase family. Type-1 seryl-tRNA synthetase subfamily.</text>
</comment>
<comment type="subcellular location">
    <subcellularLocation>
        <location evidence="1 12">Cytoplasm</location>
    </subcellularLocation>
</comment>
<keyword evidence="9 12" id="KW-0030">Aminoacyl-tRNA synthetase</keyword>
<evidence type="ECO:0000256" key="11">
    <source>
        <dbReference type="ARBA" id="ARBA00048823"/>
    </source>
</evidence>
<dbReference type="UniPathway" id="UPA00906">
    <property type="reaction ID" value="UER00895"/>
</dbReference>
<feature type="binding site" evidence="12">
    <location>
        <begin position="230"/>
        <end position="232"/>
    </location>
    <ligand>
        <name>L-serine</name>
        <dbReference type="ChEBI" id="CHEBI:33384"/>
    </ligand>
</feature>
<feature type="domain" description="Aminoacyl-transfer RNA synthetases class-II family profile" evidence="16">
    <location>
        <begin position="175"/>
        <end position="412"/>
    </location>
</feature>
<comment type="subunit">
    <text evidence="12">Homodimer. The tRNA molecule binds across the dimer.</text>
</comment>
<proteinExistence type="inferred from homology"/>
<dbReference type="Pfam" id="PF00587">
    <property type="entry name" value="tRNA-synt_2b"/>
    <property type="match status" value="1"/>
</dbReference>
<keyword evidence="18" id="KW-1185">Reference proteome</keyword>
<keyword evidence="6 12" id="KW-0547">Nucleotide-binding</keyword>
<dbReference type="InterPro" id="IPR002317">
    <property type="entry name" value="Ser-tRNA-ligase_type_1"/>
</dbReference>
<feature type="binding site" evidence="13">
    <location>
        <position position="381"/>
    </location>
    <ligand>
        <name>L-serine</name>
        <dbReference type="ChEBI" id="CHEBI:33384"/>
    </ligand>
</feature>
<comment type="function">
    <text evidence="12">Catalyzes the attachment of serine to tRNA(Ser). Is also able to aminoacylate tRNA(Sec) with serine, to form the misacylated tRNA L-seryl-tRNA(Sec), which will be further converted into selenocysteinyl-tRNA(Sec).</text>
</comment>
<evidence type="ECO:0000256" key="12">
    <source>
        <dbReference type="HAMAP-Rule" id="MF_00176"/>
    </source>
</evidence>
<dbReference type="InterPro" id="IPR015866">
    <property type="entry name" value="Ser-tRNA-synth_1_N"/>
</dbReference>
<comment type="caution">
    <text evidence="12">Lacks conserved residue(s) required for the propagation of feature annotation.</text>
</comment>
<organism evidence="17 18">
    <name type="scientific">Spiroplasma clarkii</name>
    <dbReference type="NCBI Taxonomy" id="2139"/>
    <lineage>
        <taxon>Bacteria</taxon>
        <taxon>Bacillati</taxon>
        <taxon>Mycoplasmatota</taxon>
        <taxon>Mollicutes</taxon>
        <taxon>Entomoplasmatales</taxon>
        <taxon>Spiroplasmataceae</taxon>
        <taxon>Spiroplasma</taxon>
    </lineage>
</organism>
<feature type="binding site" evidence="12 14">
    <location>
        <begin position="348"/>
        <end position="351"/>
    </location>
    <ligand>
        <name>ATP</name>
        <dbReference type="ChEBI" id="CHEBI:30616"/>
    </ligand>
</feature>
<evidence type="ECO:0000256" key="9">
    <source>
        <dbReference type="ARBA" id="ARBA00023146"/>
    </source>
</evidence>
<keyword evidence="15" id="KW-0175">Coiled coil</keyword>
<comment type="pathway">
    <text evidence="2 12">Aminoacyl-tRNA biosynthesis; selenocysteinyl-tRNA(Sec) biosynthesis; L-seryl-tRNA(Sec) from L-serine and tRNA(Sec): step 1/1.</text>
</comment>
<feature type="binding site" evidence="12 13">
    <location>
        <position position="284"/>
    </location>
    <ligand>
        <name>L-serine</name>
        <dbReference type="ChEBI" id="CHEBI:33384"/>
    </ligand>
</feature>
<keyword evidence="7 12" id="KW-0067">ATP-binding</keyword>
<evidence type="ECO:0000256" key="2">
    <source>
        <dbReference type="ARBA" id="ARBA00005045"/>
    </source>
</evidence>
<sequence length="420" mass="48531">MLDINRIETDFEKVCRQLNTRQKDYTKDLKDILELNSKRKELTKIVEEMKAQKNKFSKEIGTLARQNKKAEIEIAKKQVSEISGKIDKLDEELKVINEDIYKKNLQLPNIPNDNMPVGKDENDNVEIRKWVKKDFRKTNIPHWDIATRLNLVDFELGAKISGTRFLAYTENGAIMVRAIADILLKRHKKHGYKEMMLPLLVNEENMLGTGQLPKFEDDAYKIDNQFLIPTSEVSLTNIVRGEIVDTKKLPMYLTSFSQCFRREAGSAGRDTKGMIRLHQFNKVEMVKICEPKDSYDELEKMVQDAEDCLQLFNLPYRVVELCSGDVGFASQKTYDLEVWFPNQSKFREISSCSNCGDFQARRMGARFKNTEGKTQFLNTLNGSGLAIDRLFAAILENHFDGTKLHLPEALKPYFDNNDYL</sequence>
<dbReference type="InterPro" id="IPR006195">
    <property type="entry name" value="aa-tRNA-synth_II"/>
</dbReference>
<comment type="catalytic activity">
    <reaction evidence="10 12">
        <text>tRNA(Sec) + L-serine + ATP = L-seryl-tRNA(Sec) + AMP + diphosphate + H(+)</text>
        <dbReference type="Rhea" id="RHEA:42580"/>
        <dbReference type="Rhea" id="RHEA-COMP:9742"/>
        <dbReference type="Rhea" id="RHEA-COMP:10128"/>
        <dbReference type="ChEBI" id="CHEBI:15378"/>
        <dbReference type="ChEBI" id="CHEBI:30616"/>
        <dbReference type="ChEBI" id="CHEBI:33019"/>
        <dbReference type="ChEBI" id="CHEBI:33384"/>
        <dbReference type="ChEBI" id="CHEBI:78442"/>
        <dbReference type="ChEBI" id="CHEBI:78533"/>
        <dbReference type="ChEBI" id="CHEBI:456215"/>
        <dbReference type="EC" id="6.1.1.11"/>
    </reaction>
</comment>
<dbReference type="PROSITE" id="PS50862">
    <property type="entry name" value="AA_TRNA_LIGASE_II"/>
    <property type="match status" value="1"/>
</dbReference>
<dbReference type="GO" id="GO:0005737">
    <property type="term" value="C:cytoplasm"/>
    <property type="evidence" value="ECO:0007669"/>
    <property type="project" value="UniProtKB-SubCell"/>
</dbReference>
<dbReference type="PRINTS" id="PR00981">
    <property type="entry name" value="TRNASYNTHSER"/>
</dbReference>
<dbReference type="GO" id="GO:0016260">
    <property type="term" value="P:selenocysteine biosynthetic process"/>
    <property type="evidence" value="ECO:0007669"/>
    <property type="project" value="UniProtKB-UniRule"/>
</dbReference>
<dbReference type="SUPFAM" id="SSF55681">
    <property type="entry name" value="Class II aaRS and biotin synthetases"/>
    <property type="match status" value="1"/>
</dbReference>
<evidence type="ECO:0000256" key="5">
    <source>
        <dbReference type="ARBA" id="ARBA00022598"/>
    </source>
</evidence>
<dbReference type="NCBIfam" id="TIGR00414">
    <property type="entry name" value="serS"/>
    <property type="match status" value="1"/>
</dbReference>
<feature type="binding site" evidence="13">
    <location>
        <position position="261"/>
    </location>
    <ligand>
        <name>L-serine</name>
        <dbReference type="ChEBI" id="CHEBI:33384"/>
    </ligand>
</feature>
<dbReference type="AlphaFoldDB" id="A0A2K8KGG9"/>
<feature type="binding site" evidence="12">
    <location>
        <position position="383"/>
    </location>
    <ligand>
        <name>L-serine</name>
        <dbReference type="ChEBI" id="CHEBI:33384"/>
    </ligand>
</feature>
<dbReference type="EC" id="6.1.1.11" evidence="12"/>
<dbReference type="InterPro" id="IPR010978">
    <property type="entry name" value="tRNA-bd_arm"/>
</dbReference>
<evidence type="ECO:0000256" key="15">
    <source>
        <dbReference type="SAM" id="Coils"/>
    </source>
</evidence>
<evidence type="ECO:0000256" key="6">
    <source>
        <dbReference type="ARBA" id="ARBA00022741"/>
    </source>
</evidence>
<dbReference type="InterPro" id="IPR045864">
    <property type="entry name" value="aa-tRNA-synth_II/BPL/LPL"/>
</dbReference>
<dbReference type="Pfam" id="PF02403">
    <property type="entry name" value="Seryl_tRNA_N"/>
    <property type="match status" value="1"/>
</dbReference>
<accession>A0A2K8KGG9</accession>
<dbReference type="PANTHER" id="PTHR43697">
    <property type="entry name" value="SERYL-TRNA SYNTHETASE"/>
    <property type="match status" value="1"/>
</dbReference>
<evidence type="ECO:0000256" key="7">
    <source>
        <dbReference type="ARBA" id="ARBA00022840"/>
    </source>
</evidence>
<comment type="catalytic activity">
    <reaction evidence="11 12">
        <text>tRNA(Ser) + L-serine + ATP = L-seryl-tRNA(Ser) + AMP + diphosphate + H(+)</text>
        <dbReference type="Rhea" id="RHEA:12292"/>
        <dbReference type="Rhea" id="RHEA-COMP:9669"/>
        <dbReference type="Rhea" id="RHEA-COMP:9703"/>
        <dbReference type="ChEBI" id="CHEBI:15378"/>
        <dbReference type="ChEBI" id="CHEBI:30616"/>
        <dbReference type="ChEBI" id="CHEBI:33019"/>
        <dbReference type="ChEBI" id="CHEBI:33384"/>
        <dbReference type="ChEBI" id="CHEBI:78442"/>
        <dbReference type="ChEBI" id="CHEBI:78533"/>
        <dbReference type="ChEBI" id="CHEBI:456215"/>
        <dbReference type="EC" id="6.1.1.11"/>
    </reaction>
</comment>
<dbReference type="GO" id="GO:0004828">
    <property type="term" value="F:serine-tRNA ligase activity"/>
    <property type="evidence" value="ECO:0007669"/>
    <property type="project" value="UniProtKB-UniRule"/>
</dbReference>
<protein>
    <recommendedName>
        <fullName evidence="12">Serine--tRNA ligase</fullName>
        <ecNumber evidence="12">6.1.1.11</ecNumber>
    </recommendedName>
    <alternativeName>
        <fullName evidence="12">Seryl-tRNA synthetase</fullName>
        <shortName evidence="12">SerRS</shortName>
    </alternativeName>
    <alternativeName>
        <fullName evidence="12">Seryl-tRNA(Ser/Sec) synthetase</fullName>
    </alternativeName>
</protein>
<name>A0A2K8KGG9_9MOLU</name>
<comment type="domain">
    <text evidence="12">Consists of two distinct domains, a catalytic core and a N-terminal extension that is involved in tRNA binding.</text>
</comment>
<gene>
    <name evidence="12 17" type="primary">serS</name>
    <name evidence="17" type="ORF">SCLAR_v1c00050</name>
</gene>
<evidence type="ECO:0000256" key="3">
    <source>
        <dbReference type="ARBA" id="ARBA00010728"/>
    </source>
</evidence>